<feature type="region of interest" description="Disordered" evidence="2">
    <location>
        <begin position="267"/>
        <end position="291"/>
    </location>
</feature>
<feature type="coiled-coil region" evidence="1">
    <location>
        <begin position="670"/>
        <end position="697"/>
    </location>
</feature>
<feature type="region of interest" description="Disordered" evidence="2">
    <location>
        <begin position="150"/>
        <end position="169"/>
    </location>
</feature>
<evidence type="ECO:0000313" key="4">
    <source>
        <dbReference type="EMBL" id="KXZ75597.1"/>
    </source>
</evidence>
<reference evidence="4 5" key="2">
    <citation type="journal article" date="2010" name="Nucleic Acids Res.">
        <title>BeetleBase in 2010: revisions to provide comprehensive genomic information for Tribolium castaneum.</title>
        <authorList>
            <person name="Kim H.S."/>
            <person name="Murphy T."/>
            <person name="Xia J."/>
            <person name="Caragea D."/>
            <person name="Park Y."/>
            <person name="Beeman R.W."/>
            <person name="Lorenzen M.D."/>
            <person name="Butcher S."/>
            <person name="Manak J.R."/>
            <person name="Brown S.J."/>
        </authorList>
    </citation>
    <scope>NUCLEOTIDE SEQUENCE [LARGE SCALE GENOMIC DNA]</scope>
    <source>
        <strain evidence="4 5">Georgia GA2</strain>
    </source>
</reference>
<dbReference type="PANTHER" id="PTHR33273">
    <property type="entry name" value="DOMAIN-CONTAINING PROTEIN, PUTATIVE-RELATED"/>
    <property type="match status" value="1"/>
</dbReference>
<feature type="domain" description="Endonuclease/exonuclease/phosphatase" evidence="3">
    <location>
        <begin position="437"/>
        <end position="554"/>
    </location>
</feature>
<evidence type="ECO:0000259" key="3">
    <source>
        <dbReference type="Pfam" id="PF14529"/>
    </source>
</evidence>
<dbReference type="Pfam" id="PF14529">
    <property type="entry name" value="Exo_endo_phos_2"/>
    <property type="match status" value="1"/>
</dbReference>
<dbReference type="AlphaFoldDB" id="A0A139W8J6"/>
<dbReference type="OMA" id="NIMKNIC"/>
<evidence type="ECO:0000313" key="5">
    <source>
        <dbReference type="Proteomes" id="UP000007266"/>
    </source>
</evidence>
<feature type="region of interest" description="Disordered" evidence="2">
    <location>
        <begin position="104"/>
        <end position="124"/>
    </location>
</feature>
<dbReference type="eggNOG" id="ENOG502SS56">
    <property type="taxonomic scope" value="Eukaryota"/>
</dbReference>
<accession>A0A139W8J6</accession>
<proteinExistence type="predicted"/>
<evidence type="ECO:0000256" key="2">
    <source>
        <dbReference type="SAM" id="MobiDB-lite"/>
    </source>
</evidence>
<dbReference type="InParanoid" id="A0A139W8J6"/>
<dbReference type="InterPro" id="IPR036691">
    <property type="entry name" value="Endo/exonu/phosph_ase_sf"/>
</dbReference>
<keyword evidence="1" id="KW-0175">Coiled coil</keyword>
<gene>
    <name evidence="4" type="primary">AUGUSTUS-3.0.2_33490</name>
    <name evidence="4" type="ORF">TcasGA2_TC033490</name>
</gene>
<dbReference type="GO" id="GO:0003824">
    <property type="term" value="F:catalytic activity"/>
    <property type="evidence" value="ECO:0007669"/>
    <property type="project" value="InterPro"/>
</dbReference>
<dbReference type="InterPro" id="IPR005135">
    <property type="entry name" value="Endo/exonuclease/phosphatase"/>
</dbReference>
<keyword evidence="5" id="KW-1185">Reference proteome</keyword>
<protein>
    <recommendedName>
        <fullName evidence="3">Endonuclease/exonuclease/phosphatase domain-containing protein</fullName>
    </recommendedName>
</protein>
<reference evidence="4 5" key="1">
    <citation type="journal article" date="2008" name="Nature">
        <title>The genome of the model beetle and pest Tribolium castaneum.</title>
        <authorList>
            <consortium name="Tribolium Genome Sequencing Consortium"/>
            <person name="Richards S."/>
            <person name="Gibbs R.A."/>
            <person name="Weinstock G.M."/>
            <person name="Brown S.J."/>
            <person name="Denell R."/>
            <person name="Beeman R.W."/>
            <person name="Gibbs R."/>
            <person name="Beeman R.W."/>
            <person name="Brown S.J."/>
            <person name="Bucher G."/>
            <person name="Friedrich M."/>
            <person name="Grimmelikhuijzen C.J."/>
            <person name="Klingler M."/>
            <person name="Lorenzen M."/>
            <person name="Richards S."/>
            <person name="Roth S."/>
            <person name="Schroder R."/>
            <person name="Tautz D."/>
            <person name="Zdobnov E.M."/>
            <person name="Muzny D."/>
            <person name="Gibbs R.A."/>
            <person name="Weinstock G.M."/>
            <person name="Attaway T."/>
            <person name="Bell S."/>
            <person name="Buhay C.J."/>
            <person name="Chandrabose M.N."/>
            <person name="Chavez D."/>
            <person name="Clerk-Blankenburg K.P."/>
            <person name="Cree A."/>
            <person name="Dao M."/>
            <person name="Davis C."/>
            <person name="Chacko J."/>
            <person name="Dinh H."/>
            <person name="Dugan-Rocha S."/>
            <person name="Fowler G."/>
            <person name="Garner T.T."/>
            <person name="Garnes J."/>
            <person name="Gnirke A."/>
            <person name="Hawes A."/>
            <person name="Hernandez J."/>
            <person name="Hines S."/>
            <person name="Holder M."/>
            <person name="Hume J."/>
            <person name="Jhangiani S.N."/>
            <person name="Joshi V."/>
            <person name="Khan Z.M."/>
            <person name="Jackson L."/>
            <person name="Kovar C."/>
            <person name="Kowis A."/>
            <person name="Lee S."/>
            <person name="Lewis L.R."/>
            <person name="Margolis J."/>
            <person name="Morgan M."/>
            <person name="Nazareth L.V."/>
            <person name="Nguyen N."/>
            <person name="Okwuonu G."/>
            <person name="Parker D."/>
            <person name="Richards S."/>
            <person name="Ruiz S.J."/>
            <person name="Santibanez J."/>
            <person name="Savard J."/>
            <person name="Scherer S.E."/>
            <person name="Schneider B."/>
            <person name="Sodergren E."/>
            <person name="Tautz D."/>
            <person name="Vattahil S."/>
            <person name="Villasana D."/>
            <person name="White C.S."/>
            <person name="Wright R."/>
            <person name="Park Y."/>
            <person name="Beeman R.W."/>
            <person name="Lord J."/>
            <person name="Oppert B."/>
            <person name="Lorenzen M."/>
            <person name="Brown S."/>
            <person name="Wang L."/>
            <person name="Savard J."/>
            <person name="Tautz D."/>
            <person name="Richards S."/>
            <person name="Weinstock G."/>
            <person name="Gibbs R.A."/>
            <person name="Liu Y."/>
            <person name="Worley K."/>
            <person name="Weinstock G."/>
            <person name="Elsik C.G."/>
            <person name="Reese J.T."/>
            <person name="Elhaik E."/>
            <person name="Landan G."/>
            <person name="Graur D."/>
            <person name="Arensburger P."/>
            <person name="Atkinson P."/>
            <person name="Beeman R.W."/>
            <person name="Beidler J."/>
            <person name="Brown S.J."/>
            <person name="Demuth J.P."/>
            <person name="Drury D.W."/>
            <person name="Du Y.Z."/>
            <person name="Fujiwara H."/>
            <person name="Lorenzen M."/>
            <person name="Maselli V."/>
            <person name="Osanai M."/>
            <person name="Park Y."/>
            <person name="Robertson H.M."/>
            <person name="Tu Z."/>
            <person name="Wang J.J."/>
            <person name="Wang S."/>
            <person name="Richards S."/>
            <person name="Song H."/>
            <person name="Zhang L."/>
            <person name="Sodergren E."/>
            <person name="Werner D."/>
            <person name="Stanke M."/>
            <person name="Morgenstern B."/>
            <person name="Solovyev V."/>
            <person name="Kosarev P."/>
            <person name="Brown G."/>
            <person name="Chen H.C."/>
            <person name="Ermolaeva O."/>
            <person name="Hlavina W."/>
            <person name="Kapustin Y."/>
            <person name="Kiryutin B."/>
            <person name="Kitts P."/>
            <person name="Maglott D."/>
            <person name="Pruitt K."/>
            <person name="Sapojnikov V."/>
            <person name="Souvorov A."/>
            <person name="Mackey A.J."/>
            <person name="Waterhouse R.M."/>
            <person name="Wyder S."/>
            <person name="Zdobnov E.M."/>
            <person name="Zdobnov E.M."/>
            <person name="Wyder S."/>
            <person name="Kriventseva E.V."/>
            <person name="Kadowaki T."/>
            <person name="Bork P."/>
            <person name="Aranda M."/>
            <person name="Bao R."/>
            <person name="Beermann A."/>
            <person name="Berns N."/>
            <person name="Bolognesi R."/>
            <person name="Bonneton F."/>
            <person name="Bopp D."/>
            <person name="Brown S.J."/>
            <person name="Bucher G."/>
            <person name="Butts T."/>
            <person name="Chaumot A."/>
            <person name="Denell R.E."/>
            <person name="Ferrier D.E."/>
            <person name="Friedrich M."/>
            <person name="Gordon C.M."/>
            <person name="Jindra M."/>
            <person name="Klingler M."/>
            <person name="Lan Q."/>
            <person name="Lattorff H.M."/>
            <person name="Laudet V."/>
            <person name="von Levetsow C."/>
            <person name="Liu Z."/>
            <person name="Lutz R."/>
            <person name="Lynch J.A."/>
            <person name="da Fonseca R.N."/>
            <person name="Posnien N."/>
            <person name="Reuter R."/>
            <person name="Roth S."/>
            <person name="Savard J."/>
            <person name="Schinko J.B."/>
            <person name="Schmitt C."/>
            <person name="Schoppmeier M."/>
            <person name="Schroder R."/>
            <person name="Shippy T.D."/>
            <person name="Simonnet F."/>
            <person name="Marques-Souza H."/>
            <person name="Tautz D."/>
            <person name="Tomoyasu Y."/>
            <person name="Trauner J."/>
            <person name="Van der Zee M."/>
            <person name="Vervoort M."/>
            <person name="Wittkopp N."/>
            <person name="Wimmer E.A."/>
            <person name="Yang X."/>
            <person name="Jones A.K."/>
            <person name="Sattelle D.B."/>
            <person name="Ebert P.R."/>
            <person name="Nelson D."/>
            <person name="Scott J.G."/>
            <person name="Beeman R.W."/>
            <person name="Muthukrishnan S."/>
            <person name="Kramer K.J."/>
            <person name="Arakane Y."/>
            <person name="Beeman R.W."/>
            <person name="Zhu Q."/>
            <person name="Hogenkamp D."/>
            <person name="Dixit R."/>
            <person name="Oppert B."/>
            <person name="Jiang H."/>
            <person name="Zou Z."/>
            <person name="Marshall J."/>
            <person name="Elpidina E."/>
            <person name="Vinokurov K."/>
            <person name="Oppert C."/>
            <person name="Zou Z."/>
            <person name="Evans J."/>
            <person name="Lu Z."/>
            <person name="Zhao P."/>
            <person name="Sumathipala N."/>
            <person name="Altincicek B."/>
            <person name="Vilcinskas A."/>
            <person name="Williams M."/>
            <person name="Hultmark D."/>
            <person name="Hetru C."/>
            <person name="Jiang H."/>
            <person name="Grimmelikhuijzen C.J."/>
            <person name="Hauser F."/>
            <person name="Cazzamali G."/>
            <person name="Williamson M."/>
            <person name="Park Y."/>
            <person name="Li B."/>
            <person name="Tanaka Y."/>
            <person name="Predel R."/>
            <person name="Neupert S."/>
            <person name="Schachtner J."/>
            <person name="Verleyen P."/>
            <person name="Raible F."/>
            <person name="Bork P."/>
            <person name="Friedrich M."/>
            <person name="Walden K.K."/>
            <person name="Robertson H.M."/>
            <person name="Angeli S."/>
            <person name="Foret S."/>
            <person name="Bucher G."/>
            <person name="Schuetz S."/>
            <person name="Maleszka R."/>
            <person name="Wimmer E.A."/>
            <person name="Beeman R.W."/>
            <person name="Lorenzen M."/>
            <person name="Tomoyasu Y."/>
            <person name="Miller S.C."/>
            <person name="Grossmann D."/>
            <person name="Bucher G."/>
        </authorList>
    </citation>
    <scope>NUCLEOTIDE SEQUENCE [LARGE SCALE GENOMIC DNA]</scope>
    <source>
        <strain evidence="4 5">Georgia GA2</strain>
    </source>
</reference>
<dbReference type="PANTHER" id="PTHR33273:SF2">
    <property type="entry name" value="ENDONUCLEASE_EXONUCLEASE_PHOSPHATASE DOMAIN-CONTAINING PROTEIN"/>
    <property type="match status" value="1"/>
</dbReference>
<dbReference type="Proteomes" id="UP000007266">
    <property type="component" value="Unassembled WGS sequence"/>
</dbReference>
<feature type="compositionally biased region" description="Polar residues" evidence="2">
    <location>
        <begin position="154"/>
        <end position="168"/>
    </location>
</feature>
<dbReference type="SUPFAM" id="SSF56219">
    <property type="entry name" value="DNase I-like"/>
    <property type="match status" value="1"/>
</dbReference>
<dbReference type="Gene3D" id="3.60.10.10">
    <property type="entry name" value="Endonuclease/exonuclease/phosphatase"/>
    <property type="match status" value="1"/>
</dbReference>
<dbReference type="EMBL" id="KQ973252">
    <property type="protein sequence ID" value="KXZ75597.1"/>
    <property type="molecule type" value="Genomic_DNA"/>
</dbReference>
<name>A0A139W8J6_TRICA</name>
<feature type="region of interest" description="Disordered" evidence="2">
    <location>
        <begin position="23"/>
        <end position="80"/>
    </location>
</feature>
<evidence type="ECO:0000256" key="1">
    <source>
        <dbReference type="SAM" id="Coils"/>
    </source>
</evidence>
<feature type="region of interest" description="Disordered" evidence="2">
    <location>
        <begin position="761"/>
        <end position="780"/>
    </location>
</feature>
<sequence length="811" mass="92502">MLEDEEKWLQINAFVSAVLKAKSKEEEKSPCGVRLVSHRAPPQVADRGTPPRYGWYRGNEIPGADQNQSRSHRNSRRGLETGAVLLRGREVRRASIKTLLLTDDNMPDKKGEESTVQGVGSPVPVEAEVRKPEWASLDGQPATTPTLLVGDQAGMSNNTTGTSVSSDTGLDRVRDKNALGLNTETKTNLEIEREKVIEEIVIFDEEKTDLDELPMQKVLLQRERSFSMTDVAFLKNIEEDGPGGFDRHVKAPTPKRIRQLLKGNQERASLKAQSKRKRIETDTNSDEDTEGETVIKLRTDLENMRIIIKKLQKTVDESYNMKTEIKNGVKSLSNIMKNICTERLNVQNEELANQQHTELNANRCKAAMSLMFKHIEERKIDIALIQEPSKAMVRNKYYCDTNNEAAIIVCDIYKIKITENGNGAGYVWIRTNEHIYYSCYFSPNRGEEEFEEFIYNIKQCLYKHKGKKIVMAGDLNAKSPLWGSKARNKKGEILENIIAELGLIVVNTGTQPTFQTERGSSIIDITLCTQNMAQIIKDWKVDTATENLSDHNNITFEIKGMSKHNVGQNQLTTWSIKNANLQKITEQIKDFWEFPKLEDPNKVAEYLTEVIVDICNKNLKIQKTKSSRPPVYWWNQQVSALRTATIKARRIYTKAKTTYAALDPERQRSLEAYKIAKNNLKKEIKKAKREAWNTMLNEIDNDIWGKGYKILKNKLKRSPPPDKETIDKQVVKLFPTKPIEKWKPSTLPPVETRNLFTTEELKQATDKTKSRRAPGPDGIKPEIIKAAAKGNDHVFLEVFNRQWKEGMFPKT</sequence>
<organism evidence="4 5">
    <name type="scientific">Tribolium castaneum</name>
    <name type="common">Red flour beetle</name>
    <dbReference type="NCBI Taxonomy" id="7070"/>
    <lineage>
        <taxon>Eukaryota</taxon>
        <taxon>Metazoa</taxon>
        <taxon>Ecdysozoa</taxon>
        <taxon>Arthropoda</taxon>
        <taxon>Hexapoda</taxon>
        <taxon>Insecta</taxon>
        <taxon>Pterygota</taxon>
        <taxon>Neoptera</taxon>
        <taxon>Endopterygota</taxon>
        <taxon>Coleoptera</taxon>
        <taxon>Polyphaga</taxon>
        <taxon>Cucujiformia</taxon>
        <taxon>Tenebrionidae</taxon>
        <taxon>Tenebrionidae incertae sedis</taxon>
        <taxon>Tribolium</taxon>
    </lineage>
</organism>
<dbReference type="CDD" id="cd09077">
    <property type="entry name" value="R1-I-EN"/>
    <property type="match status" value="1"/>
</dbReference>